<dbReference type="AlphaFoldDB" id="A0AAJ5QMB7"/>
<geneLocation type="plasmid" evidence="2 3">
    <name>pGABEKP28_1</name>
</geneLocation>
<dbReference type="Proteomes" id="UP001211544">
    <property type="component" value="Plasmid pGABEKP28_1"/>
</dbReference>
<keyword evidence="3" id="KW-1185">Reference proteome</keyword>
<organism evidence="2 3">
    <name type="scientific">Pantoea piersonii</name>
    <dbReference type="NCBI Taxonomy" id="2364647"/>
    <lineage>
        <taxon>Bacteria</taxon>
        <taxon>Pseudomonadati</taxon>
        <taxon>Pseudomonadota</taxon>
        <taxon>Gammaproteobacteria</taxon>
        <taxon>Enterobacterales</taxon>
        <taxon>Erwiniaceae</taxon>
        <taxon>Pantoea</taxon>
    </lineage>
</organism>
<evidence type="ECO:0000313" key="3">
    <source>
        <dbReference type="Proteomes" id="UP001211544"/>
    </source>
</evidence>
<evidence type="ECO:0000256" key="1">
    <source>
        <dbReference type="SAM" id="MobiDB-lite"/>
    </source>
</evidence>
<dbReference type="KEGG" id="kpie:N5580_20130"/>
<name>A0AAJ5QMB7_9GAMM</name>
<proteinExistence type="predicted"/>
<feature type="region of interest" description="Disordered" evidence="1">
    <location>
        <begin position="55"/>
        <end position="89"/>
    </location>
</feature>
<reference evidence="2 3" key="1">
    <citation type="journal article" date="2022" name="J Glob Antimicrob Resist">
        <title>First complete genome of a multidrug resistant strain of the novel human pathogen Kalamiella piersonii (GABEKP28) identified in human saliva.</title>
        <authorList>
            <person name="McDonagh F."/>
            <person name="Singh N.K."/>
            <person name="Venkateswaran K."/>
            <person name="Lonappan A.M."/>
            <person name="Hallahan B."/>
            <person name="Tuohy A."/>
            <person name="Burke L."/>
            <person name="Kovarova A."/>
            <person name="Miliotis G."/>
        </authorList>
    </citation>
    <scope>NUCLEOTIDE SEQUENCE [LARGE SCALE GENOMIC DNA]</scope>
    <source>
        <strain evidence="2 3">GABEKP28</strain>
    </source>
</reference>
<protein>
    <submittedName>
        <fullName evidence="2">Uncharacterized protein</fullName>
    </submittedName>
</protein>
<feature type="compositionally biased region" description="Polar residues" evidence="1">
    <location>
        <begin position="55"/>
        <end position="65"/>
    </location>
</feature>
<dbReference type="EMBL" id="CP104759">
    <property type="protein sequence ID" value="WBG92943.1"/>
    <property type="molecule type" value="Genomic_DNA"/>
</dbReference>
<gene>
    <name evidence="2" type="ORF">N5580_20130</name>
</gene>
<keyword evidence="2" id="KW-0614">Plasmid</keyword>
<feature type="compositionally biased region" description="Basic and acidic residues" evidence="1">
    <location>
        <begin position="66"/>
        <end position="89"/>
    </location>
</feature>
<accession>A0AAJ5QMB7</accession>
<dbReference type="RefSeq" id="WP_269950436.1">
    <property type="nucleotide sequence ID" value="NZ_CP104759.1"/>
</dbReference>
<sequence>MTDIVIGEATLELLLSDKAISSRALMDVLQRMAEDEADEERQQVIARAIQEVQQNLSTQSAQSRVTLRDRNNTEHHFKGEAMPGDKRKH</sequence>
<evidence type="ECO:0000313" key="2">
    <source>
        <dbReference type="EMBL" id="WBG92943.1"/>
    </source>
</evidence>